<evidence type="ECO:0000256" key="3">
    <source>
        <dbReference type="ARBA" id="ARBA00023268"/>
    </source>
</evidence>
<dbReference type="InterPro" id="IPR015083">
    <property type="entry name" value="NorB/c/GfsB-D-like_docking"/>
</dbReference>
<dbReference type="AlphaFoldDB" id="A0A0D8B5Z0"/>
<dbReference type="InterPro" id="IPR016039">
    <property type="entry name" value="Thiolase-like"/>
</dbReference>
<dbReference type="Pfam" id="PF08990">
    <property type="entry name" value="Docking"/>
    <property type="match status" value="1"/>
</dbReference>
<sequence>MSDDQIRYLLKRVTAELHETRERLRDERDARGEPIAIVGMACRFPGGVGSAQELWELVAEGRDAIGEFPTDRGWDVEELFDPDPDATGKSYTRHGGFLTDAAGFDAEFFGISPREALALDPQQRLLLETTWEAFEQAGIDPTALRGSRTAVFAGTNGQDYGDTVRQPPPELEAYLGLGTLGSVLSGRISYTFGFEGPSVTVDTACSSALVALHLAAQALRNGETDLAVASGVTVMASPAAFVEFSRQRGLASDGRCKAFADAADGTGWGEGAGVLLVERLSDAQRLGHPILALVRGSAVNSDGASNGLTAPNGPSQQRVIRAALAGARLTPADIDAVEAHGTGTALGDPIEAHALLTVYGRNRPADRPLYLGSVKSNIGHTQAAAGAAGVIKIVQAIRAGLLPPTLHVDAPSTQVDWSVGGVEVLTEARAWPATGAPRRAGVSAFGVSGTNAHVIIEQAPADPNAPGVGPAPADADSAEAGRPTTETGDPDADGAVVGALPVLAPLSARSPEALQAQARRLATHLRASGESDTGRAPLPALARALATRTVFPHRAITLATSTKSLLASL</sequence>
<dbReference type="Pfam" id="PF00109">
    <property type="entry name" value="ketoacyl-synt"/>
    <property type="match status" value="1"/>
</dbReference>
<dbReference type="InterPro" id="IPR050091">
    <property type="entry name" value="PKS_NRPS_Biosynth_Enz"/>
</dbReference>
<dbReference type="GO" id="GO:0030639">
    <property type="term" value="P:polyketide biosynthetic process"/>
    <property type="evidence" value="ECO:0007669"/>
    <property type="project" value="UniProtKB-ARBA"/>
</dbReference>
<dbReference type="CDD" id="cd00833">
    <property type="entry name" value="PKS"/>
    <property type="match status" value="1"/>
</dbReference>
<comment type="cofactor">
    <cofactor evidence="1">
        <name>pantetheine 4'-phosphate</name>
        <dbReference type="ChEBI" id="CHEBI:47942"/>
    </cofactor>
</comment>
<accession>A0A0D8B5Z0</accession>
<dbReference type="PANTHER" id="PTHR43775:SF51">
    <property type="entry name" value="INACTIVE PHENOLPHTHIOCEROL SYNTHESIS POLYKETIDE SYNTHASE TYPE I PKS1-RELATED"/>
    <property type="match status" value="1"/>
</dbReference>
<dbReference type="SMART" id="SM00825">
    <property type="entry name" value="PKS_KS"/>
    <property type="match status" value="1"/>
</dbReference>
<evidence type="ECO:0000256" key="2">
    <source>
        <dbReference type="ARBA" id="ARBA00022679"/>
    </source>
</evidence>
<dbReference type="GO" id="GO:0006633">
    <property type="term" value="P:fatty acid biosynthetic process"/>
    <property type="evidence" value="ECO:0007669"/>
    <property type="project" value="InterPro"/>
</dbReference>
<dbReference type="SUPFAM" id="SSF53901">
    <property type="entry name" value="Thiolase-like"/>
    <property type="match status" value="1"/>
</dbReference>
<dbReference type="Pfam" id="PF02801">
    <property type="entry name" value="Ketoacyl-synt_C"/>
    <property type="match status" value="1"/>
</dbReference>
<comment type="caution">
    <text evidence="6">The sequence shown here is derived from an EMBL/GenBank/DDBJ whole genome shotgun (WGS) entry which is preliminary data.</text>
</comment>
<dbReference type="InterPro" id="IPR032821">
    <property type="entry name" value="PKS_assoc"/>
</dbReference>
<evidence type="ECO:0000313" key="7">
    <source>
        <dbReference type="Proteomes" id="UP000032545"/>
    </source>
</evidence>
<dbReference type="InterPro" id="IPR020841">
    <property type="entry name" value="PKS_Beta-ketoAc_synthase_dom"/>
</dbReference>
<dbReference type="GO" id="GO:0004315">
    <property type="term" value="F:3-oxoacyl-[acyl-carrier-protein] synthase activity"/>
    <property type="evidence" value="ECO:0007669"/>
    <property type="project" value="InterPro"/>
</dbReference>
<dbReference type="Gene3D" id="3.40.47.10">
    <property type="match status" value="1"/>
</dbReference>
<dbReference type="PANTHER" id="PTHR43775">
    <property type="entry name" value="FATTY ACID SYNTHASE"/>
    <property type="match status" value="1"/>
</dbReference>
<dbReference type="PROSITE" id="PS00606">
    <property type="entry name" value="KS3_1"/>
    <property type="match status" value="1"/>
</dbReference>
<feature type="non-terminal residue" evidence="6">
    <location>
        <position position="569"/>
    </location>
</feature>
<dbReference type="PROSITE" id="PS52004">
    <property type="entry name" value="KS3_2"/>
    <property type="match status" value="1"/>
</dbReference>
<evidence type="ECO:0000256" key="1">
    <source>
        <dbReference type="ARBA" id="ARBA00001957"/>
    </source>
</evidence>
<dbReference type="InterPro" id="IPR014031">
    <property type="entry name" value="Ketoacyl_synth_C"/>
</dbReference>
<protein>
    <submittedName>
        <fullName evidence="6">Beta-ketoacyl synthase family protein</fullName>
    </submittedName>
</protein>
<dbReference type="InterPro" id="IPR018201">
    <property type="entry name" value="Ketoacyl_synth_AS"/>
</dbReference>
<proteinExistence type="predicted"/>
<feature type="domain" description="Ketosynthase family 3 (KS3)" evidence="5">
    <location>
        <begin position="32"/>
        <end position="458"/>
    </location>
</feature>
<name>A0A0D8B5Z0_9ACTN</name>
<dbReference type="FunFam" id="3.40.47.10:FF:000019">
    <property type="entry name" value="Polyketide synthase type I"/>
    <property type="match status" value="1"/>
</dbReference>
<gene>
    <name evidence="6" type="ORF">FF36_06390</name>
</gene>
<keyword evidence="7" id="KW-1185">Reference proteome</keyword>
<dbReference type="Gene3D" id="3.30.70.3290">
    <property type="match status" value="1"/>
</dbReference>
<evidence type="ECO:0000313" key="6">
    <source>
        <dbReference type="EMBL" id="KJE19334.1"/>
    </source>
</evidence>
<evidence type="ECO:0000259" key="5">
    <source>
        <dbReference type="PROSITE" id="PS52004"/>
    </source>
</evidence>
<feature type="compositionally biased region" description="Low complexity" evidence="4">
    <location>
        <begin position="460"/>
        <end position="475"/>
    </location>
</feature>
<reference evidence="6 7" key="2">
    <citation type="journal article" date="2016" name="Genome Announc.">
        <title>Permanent Draft Genome Sequences for Two Variants of Frankia sp. Strain CpI1, the First Frankia Strain Isolated from Root Nodules of Comptonia peregrina.</title>
        <authorList>
            <person name="Oshone R."/>
            <person name="Hurst S.G.IV."/>
            <person name="Abebe-Akele F."/>
            <person name="Simpson S."/>
            <person name="Morris K."/>
            <person name="Thomas W.K."/>
            <person name="Tisa L.S."/>
        </authorList>
    </citation>
    <scope>NUCLEOTIDE SEQUENCE [LARGE SCALE GENOMIC DNA]</scope>
    <source>
        <strain evidence="7">CpI1-S</strain>
    </source>
</reference>
<dbReference type="Pfam" id="PF16197">
    <property type="entry name" value="KAsynt_C_assoc"/>
    <property type="match status" value="1"/>
</dbReference>
<feature type="region of interest" description="Disordered" evidence="4">
    <location>
        <begin position="460"/>
        <end position="495"/>
    </location>
</feature>
<keyword evidence="3" id="KW-0511">Multifunctional enzyme</keyword>
<keyword evidence="2" id="KW-0808">Transferase</keyword>
<dbReference type="EMBL" id="JYFN01000123">
    <property type="protein sequence ID" value="KJE19334.1"/>
    <property type="molecule type" value="Genomic_DNA"/>
</dbReference>
<organism evidence="6 7">
    <name type="scientific">Frankia torreyi</name>
    <dbReference type="NCBI Taxonomy" id="1856"/>
    <lineage>
        <taxon>Bacteria</taxon>
        <taxon>Bacillati</taxon>
        <taxon>Actinomycetota</taxon>
        <taxon>Actinomycetes</taxon>
        <taxon>Frankiales</taxon>
        <taxon>Frankiaceae</taxon>
        <taxon>Frankia</taxon>
    </lineage>
</organism>
<evidence type="ECO:0000256" key="4">
    <source>
        <dbReference type="SAM" id="MobiDB-lite"/>
    </source>
</evidence>
<dbReference type="InterPro" id="IPR014030">
    <property type="entry name" value="Ketoacyl_synth_N"/>
</dbReference>
<dbReference type="Proteomes" id="UP000032545">
    <property type="component" value="Unassembled WGS sequence"/>
</dbReference>
<dbReference type="GO" id="GO:0004312">
    <property type="term" value="F:fatty acid synthase activity"/>
    <property type="evidence" value="ECO:0007669"/>
    <property type="project" value="TreeGrafter"/>
</dbReference>
<reference evidence="7" key="1">
    <citation type="submission" date="2015-02" db="EMBL/GenBank/DDBJ databases">
        <title>Draft Genome of Frankia sp. CpI1-S.</title>
        <authorList>
            <person name="Oshone R.T."/>
            <person name="Ngom M."/>
            <person name="Ghodhbane-Gtari F."/>
            <person name="Gtari M."/>
            <person name="Morris K."/>
            <person name="Thomas K."/>
            <person name="Sen A."/>
            <person name="Tisa L.S."/>
        </authorList>
    </citation>
    <scope>NUCLEOTIDE SEQUENCE [LARGE SCALE GENOMIC DNA]</scope>
    <source>
        <strain evidence="7">CpI1-S</strain>
    </source>
</reference>